<dbReference type="CDD" id="cd04301">
    <property type="entry name" value="NAT_SF"/>
    <property type="match status" value="1"/>
</dbReference>
<keyword evidence="3" id="KW-1185">Reference proteome</keyword>
<dbReference type="InterPro" id="IPR000182">
    <property type="entry name" value="GNAT_dom"/>
</dbReference>
<dbReference type="InterPro" id="IPR051531">
    <property type="entry name" value="N-acetyltransferase"/>
</dbReference>
<dbReference type="GO" id="GO:0016747">
    <property type="term" value="F:acyltransferase activity, transferring groups other than amino-acyl groups"/>
    <property type="evidence" value="ECO:0007669"/>
    <property type="project" value="InterPro"/>
</dbReference>
<protein>
    <submittedName>
        <fullName evidence="2">Ribosomal-protein-alanine acetyltransferase</fullName>
    </submittedName>
</protein>
<dbReference type="Pfam" id="PF13302">
    <property type="entry name" value="Acetyltransf_3"/>
    <property type="match status" value="1"/>
</dbReference>
<reference evidence="3" key="1">
    <citation type="journal article" date="2016" name="Genome Announc.">
        <title>Draft Genome Sequences of Five Rapidly Growing Mycobacterium Species, M. thermoresistibile, M. fortuitum subsp. acetamidolyticum, M. canariasense, M. brisbanense, and M. novocastrense.</title>
        <authorList>
            <person name="Katahira K."/>
            <person name="Ogura Y."/>
            <person name="Gotoh Y."/>
            <person name="Hayashi T."/>
        </authorList>
    </citation>
    <scope>NUCLEOTIDE SEQUENCE [LARGE SCALE GENOMIC DNA]</scope>
    <source>
        <strain evidence="3">JCM15654</strain>
    </source>
</reference>
<dbReference type="PROSITE" id="PS51186">
    <property type="entry name" value="GNAT"/>
    <property type="match status" value="1"/>
</dbReference>
<organism evidence="2 3">
    <name type="scientific">Mycolicibacterium brisbanense</name>
    <dbReference type="NCBI Taxonomy" id="146020"/>
    <lineage>
        <taxon>Bacteria</taxon>
        <taxon>Bacillati</taxon>
        <taxon>Actinomycetota</taxon>
        <taxon>Actinomycetes</taxon>
        <taxon>Mycobacteriales</taxon>
        <taxon>Mycobacteriaceae</taxon>
        <taxon>Mycolicibacterium</taxon>
    </lineage>
</organism>
<proteinExistence type="predicted"/>
<dbReference type="EMBL" id="BCSX01000018">
    <property type="protein sequence ID" value="GAS87457.1"/>
    <property type="molecule type" value="Genomic_DNA"/>
</dbReference>
<dbReference type="STRING" id="146020.RMCB_1553"/>
<evidence type="ECO:0000259" key="1">
    <source>
        <dbReference type="PROSITE" id="PS51186"/>
    </source>
</evidence>
<dbReference type="InterPro" id="IPR016181">
    <property type="entry name" value="Acyl_CoA_acyltransferase"/>
</dbReference>
<dbReference type="PANTHER" id="PTHR43792">
    <property type="entry name" value="GNAT FAMILY, PUTATIVE (AFU_ORTHOLOGUE AFUA_3G00765)-RELATED-RELATED"/>
    <property type="match status" value="1"/>
</dbReference>
<comment type="caution">
    <text evidence="2">The sequence shown here is derived from an EMBL/GenBank/DDBJ whole genome shotgun (WGS) entry which is preliminary data.</text>
</comment>
<keyword evidence="2" id="KW-0808">Transferase</keyword>
<gene>
    <name evidence="2" type="ORF">RMCB_1553</name>
</gene>
<accession>A0A100VWT5</accession>
<dbReference type="SUPFAM" id="SSF55729">
    <property type="entry name" value="Acyl-CoA N-acyltransferases (Nat)"/>
    <property type="match status" value="1"/>
</dbReference>
<sequence>MSVPLLTRLKGNCNRGSKAMRYAAMQTSLSTARLNMELRSERDAEWNYELLGEHEGGVTESLQSVRDRMASQRMLAEQNGIGLLTIRRRADAEPLGYCGLIVGRCTLDEPEIAFELFKRFHGQGYGTEAARAVLDAAFATGRRRIWSTVGGWNKPSLRVLEKIGFERHHETVDDRGRPLIYLTREASTLHGQPARELG</sequence>
<reference evidence="3" key="2">
    <citation type="submission" date="2016-02" db="EMBL/GenBank/DDBJ databases">
        <title>Draft genome sequence of five rapidly growing Mycobacterium species.</title>
        <authorList>
            <person name="Katahira K."/>
            <person name="Gotou Y."/>
            <person name="Iida K."/>
            <person name="Ogura Y."/>
            <person name="Hayashi T."/>
        </authorList>
    </citation>
    <scope>NUCLEOTIDE SEQUENCE [LARGE SCALE GENOMIC DNA]</scope>
    <source>
        <strain evidence="3">JCM15654</strain>
    </source>
</reference>
<evidence type="ECO:0000313" key="2">
    <source>
        <dbReference type="EMBL" id="GAS87457.1"/>
    </source>
</evidence>
<dbReference type="PANTHER" id="PTHR43792:SF1">
    <property type="entry name" value="N-ACETYLTRANSFERASE DOMAIN-CONTAINING PROTEIN"/>
    <property type="match status" value="1"/>
</dbReference>
<evidence type="ECO:0000313" key="3">
    <source>
        <dbReference type="Proteomes" id="UP000069620"/>
    </source>
</evidence>
<name>A0A100VWT5_9MYCO</name>
<feature type="domain" description="N-acetyltransferase" evidence="1">
    <location>
        <begin position="36"/>
        <end position="187"/>
    </location>
</feature>
<dbReference type="Proteomes" id="UP000069620">
    <property type="component" value="Unassembled WGS sequence"/>
</dbReference>
<dbReference type="Gene3D" id="3.40.630.30">
    <property type="match status" value="1"/>
</dbReference>
<dbReference type="AlphaFoldDB" id="A0A100VWT5"/>